<dbReference type="GO" id="GO:0000272">
    <property type="term" value="P:polysaccharide catabolic process"/>
    <property type="evidence" value="ECO:0007669"/>
    <property type="project" value="UniProtKB-KW"/>
</dbReference>
<feature type="compositionally biased region" description="Polar residues" evidence="7">
    <location>
        <begin position="40"/>
        <end position="61"/>
    </location>
</feature>
<dbReference type="InterPro" id="IPR052025">
    <property type="entry name" value="Xyloglucanase_GH74"/>
</dbReference>
<keyword evidence="5" id="KW-0624">Polysaccharide degradation</keyword>
<dbReference type="OrthoDB" id="9757947at2"/>
<dbReference type="Proteomes" id="UP000218238">
    <property type="component" value="Unassembled WGS sequence"/>
</dbReference>
<evidence type="ECO:0000256" key="3">
    <source>
        <dbReference type="ARBA" id="ARBA00023277"/>
    </source>
</evidence>
<dbReference type="GO" id="GO:0010411">
    <property type="term" value="P:xyloglucan metabolic process"/>
    <property type="evidence" value="ECO:0007669"/>
    <property type="project" value="TreeGrafter"/>
</dbReference>
<dbReference type="RefSeq" id="WP_095721960.1">
    <property type="nucleotide sequence ID" value="NZ_NTFS01000112.1"/>
</dbReference>
<evidence type="ECO:0000256" key="4">
    <source>
        <dbReference type="ARBA" id="ARBA00023295"/>
    </source>
</evidence>
<accession>A0A2A2TJB2</accession>
<gene>
    <name evidence="8" type="ORF">CK510_12200</name>
</gene>
<keyword evidence="3" id="KW-0119">Carbohydrate metabolism</keyword>
<protein>
    <submittedName>
        <fullName evidence="8">S-layer protein</fullName>
    </submittedName>
</protein>
<feature type="region of interest" description="Disordered" evidence="7">
    <location>
        <begin position="40"/>
        <end position="72"/>
    </location>
</feature>
<evidence type="ECO:0000256" key="7">
    <source>
        <dbReference type="SAM" id="MobiDB-lite"/>
    </source>
</evidence>
<dbReference type="SUPFAM" id="SSF110296">
    <property type="entry name" value="Oligoxyloglucan reducing end-specific cellobiohydrolase"/>
    <property type="match status" value="2"/>
</dbReference>
<dbReference type="AlphaFoldDB" id="A0A2A2TJB2"/>
<evidence type="ECO:0000256" key="1">
    <source>
        <dbReference type="ARBA" id="ARBA00022729"/>
    </source>
</evidence>
<dbReference type="GO" id="GO:0016798">
    <property type="term" value="F:hydrolase activity, acting on glycosyl bonds"/>
    <property type="evidence" value="ECO:0007669"/>
    <property type="project" value="UniProtKB-KW"/>
</dbReference>
<dbReference type="EMBL" id="NTFS01000112">
    <property type="protein sequence ID" value="PAX54601.1"/>
    <property type="molecule type" value="Genomic_DNA"/>
</dbReference>
<name>A0A2A2TJB2_9CYAN</name>
<dbReference type="Gene3D" id="2.130.10.10">
    <property type="entry name" value="YVTN repeat-like/Quinoprotein amine dehydrogenase"/>
    <property type="match status" value="2"/>
</dbReference>
<dbReference type="CDD" id="cd15482">
    <property type="entry name" value="Sialidase_non-viral"/>
    <property type="match status" value="1"/>
</dbReference>
<reference evidence="8 9" key="1">
    <citation type="submission" date="2017-08" db="EMBL/GenBank/DDBJ databases">
        <title>Draft genome sequence of filamentous cyanobacterium Calothrix elsteri CCALA 953.</title>
        <authorList>
            <person name="Gagunashvili A.N."/>
            <person name="Elster J."/>
            <person name="Andresson O.S."/>
        </authorList>
    </citation>
    <scope>NUCLEOTIDE SEQUENCE [LARGE SCALE GENOMIC DNA]</scope>
    <source>
        <strain evidence="8 9">CCALA 953</strain>
    </source>
</reference>
<dbReference type="PANTHER" id="PTHR43739:SF2">
    <property type="entry name" value="OLIGOXYLOGLUCAN-REDUCING END-SPECIFIC XYLOGLUCANASE-RELATED"/>
    <property type="match status" value="1"/>
</dbReference>
<keyword evidence="1" id="KW-0732">Signal</keyword>
<comment type="caution">
    <text evidence="8">The sequence shown here is derived from an EMBL/GenBank/DDBJ whole genome shotgun (WGS) entry which is preliminary data.</text>
</comment>
<comment type="similarity">
    <text evidence="6">Belongs to the glycosyl hydrolase 74 family.</text>
</comment>
<evidence type="ECO:0000313" key="8">
    <source>
        <dbReference type="EMBL" id="PAX54601.1"/>
    </source>
</evidence>
<dbReference type="InterPro" id="IPR015943">
    <property type="entry name" value="WD40/YVTN_repeat-like_dom_sf"/>
</dbReference>
<keyword evidence="4" id="KW-0326">Glycosidase</keyword>
<keyword evidence="2" id="KW-0378">Hydrolase</keyword>
<evidence type="ECO:0000256" key="6">
    <source>
        <dbReference type="ARBA" id="ARBA00037986"/>
    </source>
</evidence>
<evidence type="ECO:0000256" key="5">
    <source>
        <dbReference type="ARBA" id="ARBA00023326"/>
    </source>
</evidence>
<proteinExistence type="inferred from homology"/>
<organism evidence="8 9">
    <name type="scientific">Brunnivagina elsteri CCALA 953</name>
    <dbReference type="NCBI Taxonomy" id="987040"/>
    <lineage>
        <taxon>Bacteria</taxon>
        <taxon>Bacillati</taxon>
        <taxon>Cyanobacteriota</taxon>
        <taxon>Cyanophyceae</taxon>
        <taxon>Nostocales</taxon>
        <taxon>Calotrichaceae</taxon>
        <taxon>Brunnivagina</taxon>
    </lineage>
</organism>
<evidence type="ECO:0000313" key="9">
    <source>
        <dbReference type="Proteomes" id="UP000218238"/>
    </source>
</evidence>
<evidence type="ECO:0000256" key="2">
    <source>
        <dbReference type="ARBA" id="ARBA00022801"/>
    </source>
</evidence>
<dbReference type="PANTHER" id="PTHR43739">
    <property type="entry name" value="XYLOGLUCANASE (EUROFUNG)"/>
    <property type="match status" value="1"/>
</dbReference>
<keyword evidence="9" id="KW-1185">Reference proteome</keyword>
<sequence length="903" mass="100280">MKFPYLLVSNKSKLSLFALSALILLTLLFTNACGQKLSVQNSPSTNGSQLESPISTYQPTLLQPKAPQPVRKRKNTQLKDLFSWQNVNIQGMGYVTGLVISPQTPNRHLRKLILDPSPNLSPLRGEALTEMSNDVYIRTDVGGVYRFNPINNSWFPLMDMFNTNFSKGGIGVESIAIDASKPTRIYAAMTRYNSSFQDGDGKQKYKYSGEIMVSDNRGDSWQPTGLGKHNIYVGANQAYRSDTGERLAVDPNKSGLVYFASRRHGLWKKDGNADWVKVTTDLPTASSLPEYTKPDGKDNEDIPGFTFVIFDKSTGNKTQPTQNIYVGVHGSGVWQSRDGGKSWQNIQGADNPLRGAIADDGTLYVAFGTIGGNGKNTSGSLRKYENGTWTEITPDGQGRIYSGVTVQPNQANTLMAISDKFVYRSTNAGKTWNKQTMTMGAFDANHPKDTINTSAPGYYQAYASTGAASITINPSNSQQVWWTNGWGVARTDDAIAKNPSYKWIMNNLEELDSNMVRVPPKPKSQGGADLISAVQDKIGFRHLNHNQVPTASISPKNIPINPAFKWANKWANPDWTTYPQPFPHVAAATGMDYSYNNPDRIAFVGFHQWQGFWGIHGTSSDNGQTWQAFPTIPTEEQWKKDKSGKEKVSAIAGQIAISPTNPQNMVWTPTWGTWTHYTINGGKTWQLSRNLDHQPKPQPLDQKNNDHLHYDALPKSWGNSINPWVSSYILAADRKDSQGKTFYYFDGSAFYYSNDGGANWYKSKAEKFPSWVLRPAIVPNPTQQGDIWMSFARNPEDVNPNPLYRSTDGGKTFNIVTSVKSCEFVTFGKGTSAKTPYIYIFGKVGNTTKETMYKSQDMGKTWVPISDPDVLQFPGITYMEGDMRTSNLVYVTLTGRGIMVGKT</sequence>